<organism evidence="1 2">
    <name type="scientific">Adoxophyes honmai entomopoxvirus 'L'</name>
    <dbReference type="NCBI Taxonomy" id="1293540"/>
    <lineage>
        <taxon>Viruses</taxon>
        <taxon>Varidnaviria</taxon>
        <taxon>Bamfordvirae</taxon>
        <taxon>Nucleocytoviricota</taxon>
        <taxon>Pokkesviricetes</taxon>
        <taxon>Chitovirales</taxon>
        <taxon>Poxviridae</taxon>
        <taxon>Entomopoxvirinae</taxon>
        <taxon>Betaentomopoxvirus</taxon>
        <taxon>Betaentomopoxvirus ahonmai</taxon>
    </lineage>
</organism>
<accession>A0A916P617</accession>
<dbReference type="RefSeq" id="YP_008003837.1">
    <property type="nucleotide sequence ID" value="NC_021247.1"/>
</dbReference>
<evidence type="ECO:0000313" key="2">
    <source>
        <dbReference type="Proteomes" id="UP000792575"/>
    </source>
</evidence>
<proteinExistence type="predicted"/>
<dbReference type="KEGG" id="vg:15613943"/>
<name>A0A916P617_9POXV</name>
<evidence type="ECO:0000313" key="1">
    <source>
        <dbReference type="EMBL" id="CCU55335.1"/>
    </source>
</evidence>
<sequence length="210" mass="26174">MDILNNSCVEIKTKILEYLSIIDLYNIYDYDRDIIHKILIKKSRKEWVELSKTKNISEEFIIKYLDYVDLLAISMYGKLSINFIEKYENKLYMLYIYIFQDLTEEYIRKNRNNIIWIPISQYQKLSEQFIIEHKKYVDWYNILLYQQISPKFIRFNKYRIDYYIYKQNNYLNNIFETIRNTKTKDKLMYNYYKFINLFKNKTIFINNYIS</sequence>
<dbReference type="GeneID" id="15613943"/>
<protein>
    <submittedName>
        <fullName evidence="1">Tryptophan repeat gene family</fullName>
    </submittedName>
</protein>
<keyword evidence="2" id="KW-1185">Reference proteome</keyword>
<dbReference type="Proteomes" id="UP000792575">
    <property type="component" value="Genome"/>
</dbReference>
<gene>
    <name evidence="1" type="ORF">AHEV_014</name>
</gene>
<dbReference type="EMBL" id="HF679131">
    <property type="protein sequence ID" value="CCU55335.1"/>
    <property type="molecule type" value="Genomic_DNA"/>
</dbReference>
<reference evidence="1" key="1">
    <citation type="journal article" date="2013" name="J. Virol.">
        <title>New Insights into the Evolution of Entomopoxvirinae from the Complete Genome Sequences of Four Entomopoxviruses Infecting Adoxophyes honmai, Choristoneura biennis, Choristoneura rosaceana, and Mythimna separata.</title>
        <authorList>
            <person name="Theze J."/>
            <person name="Takatsuka J."/>
            <person name="Li Z."/>
            <person name="Gallais J."/>
            <person name="Doucet D."/>
            <person name="Arif B."/>
            <person name="Nakai M."/>
            <person name="Herniou E.A."/>
        </authorList>
    </citation>
    <scope>NUCLEOTIDE SEQUENCE</scope>
    <source>
        <strain evidence="1">Tokyo</strain>
    </source>
</reference>